<dbReference type="RefSeq" id="WP_094377484.1">
    <property type="nucleotide sequence ID" value="NZ_NOKA02000047.1"/>
</dbReference>
<organism evidence="1 2">
    <name type="scientific">Lachnotalea glycerini</name>
    <dbReference type="NCBI Taxonomy" id="1763509"/>
    <lineage>
        <taxon>Bacteria</taxon>
        <taxon>Bacillati</taxon>
        <taxon>Bacillota</taxon>
        <taxon>Clostridia</taxon>
        <taxon>Lachnospirales</taxon>
        <taxon>Lachnospiraceae</taxon>
        <taxon>Lachnotalea</taxon>
    </lineage>
</organism>
<proteinExistence type="predicted"/>
<comment type="caution">
    <text evidence="1">The sequence shown here is derived from an EMBL/GenBank/DDBJ whole genome shotgun (WGS) entry which is preliminary data.</text>
</comment>
<protein>
    <submittedName>
        <fullName evidence="1">Uncharacterized protein</fullName>
    </submittedName>
</protein>
<sequence length="66" mass="7374">MDGKKNDEMIAVKATAAMKSIIGEKEKKLINKLKDISARGNNAEVKQNHDGSWTVYEVKKKKEKVG</sequence>
<dbReference type="Proteomes" id="UP000216411">
    <property type="component" value="Unassembled WGS sequence"/>
</dbReference>
<evidence type="ECO:0000313" key="1">
    <source>
        <dbReference type="EMBL" id="RDY30127.1"/>
    </source>
</evidence>
<accession>A0A371JBT3</accession>
<dbReference type="AlphaFoldDB" id="A0A371JBT3"/>
<gene>
    <name evidence="1" type="ORF">CG710_016220</name>
</gene>
<name>A0A371JBT3_9FIRM</name>
<evidence type="ECO:0000313" key="2">
    <source>
        <dbReference type="Proteomes" id="UP000216411"/>
    </source>
</evidence>
<keyword evidence="2" id="KW-1185">Reference proteome</keyword>
<reference evidence="1 2" key="1">
    <citation type="journal article" date="2017" name="Genome Announc.">
        <title>Draft Genome Sequence of a Sporulating and Motile Strain of Lachnotalea glycerini Isolated from Water in Quebec City, Canada.</title>
        <authorList>
            <person name="Maheux A.F."/>
            <person name="Boudreau D.K."/>
            <person name="Berube E."/>
            <person name="Boissinot M."/>
            <person name="Raymond F."/>
            <person name="Brodeur S."/>
            <person name="Corbeil J."/>
            <person name="Isabel S."/>
            <person name="Omar R.F."/>
            <person name="Bergeron M.G."/>
        </authorList>
    </citation>
    <scope>NUCLEOTIDE SEQUENCE [LARGE SCALE GENOMIC DNA]</scope>
    <source>
        <strain evidence="1 2">CCRI-19302</strain>
    </source>
</reference>
<dbReference type="EMBL" id="NOKA02000047">
    <property type="protein sequence ID" value="RDY30127.1"/>
    <property type="molecule type" value="Genomic_DNA"/>
</dbReference>